<keyword evidence="5" id="KW-1185">Reference proteome</keyword>
<dbReference type="InterPro" id="IPR052057">
    <property type="entry name" value="IS150/IS1296_orfA-like"/>
</dbReference>
<dbReference type="InterPro" id="IPR010921">
    <property type="entry name" value="Trp_repressor/repl_initiator"/>
</dbReference>
<dbReference type="Pfam" id="PF13518">
    <property type="entry name" value="HTH_28"/>
    <property type="match status" value="1"/>
</dbReference>
<gene>
    <name evidence="4" type="ORF">ACFQ4R_07045</name>
</gene>
<protein>
    <submittedName>
        <fullName evidence="4">Transposase</fullName>
    </submittedName>
</protein>
<reference evidence="5" key="1">
    <citation type="journal article" date="2019" name="Int. J. Syst. Evol. Microbiol.">
        <title>The Global Catalogue of Microorganisms (GCM) 10K type strain sequencing project: providing services to taxonomists for standard genome sequencing and annotation.</title>
        <authorList>
            <consortium name="The Broad Institute Genomics Platform"/>
            <consortium name="The Broad Institute Genome Sequencing Center for Infectious Disease"/>
            <person name="Wu L."/>
            <person name="Ma J."/>
        </authorList>
    </citation>
    <scope>NUCLEOTIDE SEQUENCE [LARGE SCALE GENOMIC DNA]</scope>
    <source>
        <strain evidence="5">CCM 8937</strain>
    </source>
</reference>
<evidence type="ECO:0000313" key="5">
    <source>
        <dbReference type="Proteomes" id="UP001597191"/>
    </source>
</evidence>
<feature type="domain" description="Insertion element IS150 protein InsJ-like helix-turn-helix" evidence="3">
    <location>
        <begin position="9"/>
        <end position="59"/>
    </location>
</feature>
<sequence length="176" mass="20637">MTKYSSTLKAEIVGKYNRHLFSVINLAAQYQIPRRQIYLWIKQFEISGPNVLKLRKTKRKFSLEFKSSVINYYQTHEEALADVAAKYDLLPSQISLWQTAFIKDGIDALRPHPKGRSAKMKNKKQVRQVLAKNEVERLRQKLAEKDQELYDTKLERDILKKSLTLFGPSKDDEKHK</sequence>
<evidence type="ECO:0000259" key="3">
    <source>
        <dbReference type="Pfam" id="PF13518"/>
    </source>
</evidence>
<dbReference type="InterPro" id="IPR036388">
    <property type="entry name" value="WH-like_DNA-bd_sf"/>
</dbReference>
<dbReference type="EMBL" id="JBHTOH010000053">
    <property type="protein sequence ID" value="MFD1411343.1"/>
    <property type="molecule type" value="Genomic_DNA"/>
</dbReference>
<dbReference type="PANTHER" id="PTHR33795:SF1">
    <property type="entry name" value="INSERTION ELEMENT IS150 PROTEIN INSJ"/>
    <property type="match status" value="1"/>
</dbReference>
<dbReference type="SUPFAM" id="SSF48295">
    <property type="entry name" value="TrpR-like"/>
    <property type="match status" value="2"/>
</dbReference>
<evidence type="ECO:0000256" key="2">
    <source>
        <dbReference type="SAM" id="Coils"/>
    </source>
</evidence>
<comment type="caution">
    <text evidence="4">The sequence shown here is derived from an EMBL/GenBank/DDBJ whole genome shotgun (WGS) entry which is preliminary data.</text>
</comment>
<dbReference type="Gene3D" id="1.10.10.10">
    <property type="entry name" value="Winged helix-like DNA-binding domain superfamily/Winged helix DNA-binding domain"/>
    <property type="match status" value="2"/>
</dbReference>
<feature type="coiled-coil region" evidence="2">
    <location>
        <begin position="128"/>
        <end position="155"/>
    </location>
</feature>
<organism evidence="4 5">
    <name type="scientific">Lapidilactobacillus gannanensis</name>
    <dbReference type="NCBI Taxonomy" id="2486002"/>
    <lineage>
        <taxon>Bacteria</taxon>
        <taxon>Bacillati</taxon>
        <taxon>Bacillota</taxon>
        <taxon>Bacilli</taxon>
        <taxon>Lactobacillales</taxon>
        <taxon>Lactobacillaceae</taxon>
        <taxon>Lapidilactobacillus</taxon>
    </lineage>
</organism>
<dbReference type="Proteomes" id="UP001597191">
    <property type="component" value="Unassembled WGS sequence"/>
</dbReference>
<comment type="similarity">
    <text evidence="1">Belongs to the IS150/IS1296 orfA family.</text>
</comment>
<evidence type="ECO:0000313" key="4">
    <source>
        <dbReference type="EMBL" id="MFD1411343.1"/>
    </source>
</evidence>
<dbReference type="PANTHER" id="PTHR33795">
    <property type="entry name" value="INSERTION ELEMENT IS150 PROTEIN INSJ"/>
    <property type="match status" value="1"/>
</dbReference>
<dbReference type="RefSeq" id="WP_125651619.1">
    <property type="nucleotide sequence ID" value="NZ_JBHTOH010000053.1"/>
</dbReference>
<name>A0ABW4BNE3_9LACO</name>
<evidence type="ECO:0000256" key="1">
    <source>
        <dbReference type="ARBA" id="ARBA00038232"/>
    </source>
</evidence>
<accession>A0ABW4BNE3</accession>
<dbReference type="InterPro" id="IPR055247">
    <property type="entry name" value="InsJ-like_HTH"/>
</dbReference>
<keyword evidence="2" id="KW-0175">Coiled coil</keyword>
<proteinExistence type="inferred from homology"/>